<dbReference type="PROSITE" id="PS00211">
    <property type="entry name" value="ABC_TRANSPORTER_1"/>
    <property type="match status" value="1"/>
</dbReference>
<dbReference type="PROSITE" id="PS50893">
    <property type="entry name" value="ABC_TRANSPORTER_2"/>
    <property type="match status" value="1"/>
</dbReference>
<keyword evidence="2" id="KW-0813">Transport</keyword>
<protein>
    <recommendedName>
        <fullName evidence="13">ABC transporter B family member 29, chloroplastic</fullName>
    </recommendedName>
</protein>
<dbReference type="AlphaFoldDB" id="A0AAD8K008"/>
<evidence type="ECO:0000256" key="1">
    <source>
        <dbReference type="ARBA" id="ARBA00004141"/>
    </source>
</evidence>
<reference evidence="11" key="1">
    <citation type="journal article" date="2023" name="bioRxiv">
        <title>Improved chromosome-level genome assembly for marigold (Tagetes erecta).</title>
        <authorList>
            <person name="Jiang F."/>
            <person name="Yuan L."/>
            <person name="Wang S."/>
            <person name="Wang H."/>
            <person name="Xu D."/>
            <person name="Wang A."/>
            <person name="Fan W."/>
        </authorList>
    </citation>
    <scope>NUCLEOTIDE SEQUENCE</scope>
    <source>
        <strain evidence="11">WSJ</strain>
        <tissue evidence="11">Leaf</tissue>
    </source>
</reference>
<dbReference type="PROSITE" id="PS50929">
    <property type="entry name" value="ABC_TM1F"/>
    <property type="match status" value="1"/>
</dbReference>
<keyword evidence="12" id="KW-1185">Reference proteome</keyword>
<accession>A0AAD8K008</accession>
<keyword evidence="3 8" id="KW-0812">Transmembrane</keyword>
<evidence type="ECO:0000256" key="8">
    <source>
        <dbReference type="SAM" id="Phobius"/>
    </source>
</evidence>
<feature type="transmembrane region" description="Helical" evidence="8">
    <location>
        <begin position="202"/>
        <end position="223"/>
    </location>
</feature>
<feature type="transmembrane region" description="Helical" evidence="8">
    <location>
        <begin position="292"/>
        <end position="311"/>
    </location>
</feature>
<dbReference type="Gene3D" id="3.40.50.300">
    <property type="entry name" value="P-loop containing nucleotide triphosphate hydrolases"/>
    <property type="match status" value="1"/>
</dbReference>
<dbReference type="Pfam" id="PF00664">
    <property type="entry name" value="ABC_membrane"/>
    <property type="match status" value="1"/>
</dbReference>
<keyword evidence="7 8" id="KW-0472">Membrane</keyword>
<evidence type="ECO:0000256" key="2">
    <source>
        <dbReference type="ARBA" id="ARBA00022448"/>
    </source>
</evidence>
<gene>
    <name evidence="11" type="ORF">QVD17_32583</name>
</gene>
<evidence type="ECO:0000256" key="3">
    <source>
        <dbReference type="ARBA" id="ARBA00022692"/>
    </source>
</evidence>
<comment type="subcellular location">
    <subcellularLocation>
        <location evidence="1">Membrane</location>
        <topology evidence="1">Multi-pass membrane protein</topology>
    </subcellularLocation>
</comment>
<feature type="domain" description="ABC transporter" evidence="9">
    <location>
        <begin position="382"/>
        <end position="619"/>
    </location>
</feature>
<dbReference type="SMART" id="SM00382">
    <property type="entry name" value="AAA"/>
    <property type="match status" value="1"/>
</dbReference>
<keyword evidence="6 8" id="KW-1133">Transmembrane helix</keyword>
<dbReference type="FunFam" id="1.20.1560.10:FF:000096">
    <property type="entry name" value="ABC transporter related"/>
    <property type="match status" value="1"/>
</dbReference>
<dbReference type="InterPro" id="IPR011527">
    <property type="entry name" value="ABC1_TM_dom"/>
</dbReference>
<dbReference type="GO" id="GO:0005524">
    <property type="term" value="F:ATP binding"/>
    <property type="evidence" value="ECO:0007669"/>
    <property type="project" value="UniProtKB-KW"/>
</dbReference>
<sequence>MILLIPQQSSLSSSPFPQFKSLNPNRLTSITIRNHHHHHHHLKPLKCSLTLSPNSINLIKPYIQSEWQPILNGWICSAVSVYSLSRIIPRVGRLSTVTNVVRLRNEGYVIGVLFLVRLVCSYFQQCLLWEASIRAVYKIRVCVFERVLKRDLGFFEGGCGNDVGDVAYRITAEASDVADTIYALLNTVVPSSLQLFTMATQMVVISPVLSLVSAMAISLMALVSARFGEELREISNKANLSIAAVSAYLNEVLPAVLFVKANNAEYNECMRFKRLAHDDLYKRLNKKRMKTLVPIIVQLTLSAVLLAIFLGSSVAGSDFSRVISFITSLVLLIEPIQDVGKAYNELKQGEPAIERLFQLSSFEPKVIEKINEVHVESVAGEVKFCKVSFGYGDTTPLVLNKLDLHIKAGETVALVGPSGGGKTTLVKLLLRLYDPLSGHILVDSHDIQSLSLETLRTHVGLVTQDTTLFSGTIAENIGYRDMLTKIDLEKVKQTAQIANAAKFIETLSEGYATNIGPRGSLLSGGQRQRLAIARALYQNPSILVLDEATSALDTRSEMLVRQALQRLMKDRTVIVIAHRLETVLMAERVFLLKDGKLQEISRSALEDGQRDSLASSGLVI</sequence>
<dbReference type="Gene3D" id="1.20.1560.10">
    <property type="entry name" value="ABC transporter type 1, transmembrane domain"/>
    <property type="match status" value="1"/>
</dbReference>
<evidence type="ECO:0000313" key="12">
    <source>
        <dbReference type="Proteomes" id="UP001229421"/>
    </source>
</evidence>
<keyword evidence="4" id="KW-0547">Nucleotide-binding</keyword>
<dbReference type="InterPro" id="IPR003593">
    <property type="entry name" value="AAA+_ATPase"/>
</dbReference>
<dbReference type="Proteomes" id="UP001229421">
    <property type="component" value="Unassembled WGS sequence"/>
</dbReference>
<dbReference type="GO" id="GO:0016887">
    <property type="term" value="F:ATP hydrolysis activity"/>
    <property type="evidence" value="ECO:0007669"/>
    <property type="project" value="InterPro"/>
</dbReference>
<dbReference type="GO" id="GO:0140359">
    <property type="term" value="F:ABC-type transporter activity"/>
    <property type="evidence" value="ECO:0007669"/>
    <property type="project" value="InterPro"/>
</dbReference>
<name>A0AAD8K008_TARER</name>
<keyword evidence="5" id="KW-0067">ATP-binding</keyword>
<dbReference type="InterPro" id="IPR017871">
    <property type="entry name" value="ABC_transporter-like_CS"/>
</dbReference>
<comment type="caution">
    <text evidence="11">The sequence shown here is derived from an EMBL/GenBank/DDBJ whole genome shotgun (WGS) entry which is preliminary data.</text>
</comment>
<dbReference type="InterPro" id="IPR027417">
    <property type="entry name" value="P-loop_NTPase"/>
</dbReference>
<dbReference type="PANTHER" id="PTHR24221:SF630">
    <property type="entry name" value="ABC TRANSPORTER B FAMILY MEMBER 29, CHLOROPLASTIC"/>
    <property type="match status" value="1"/>
</dbReference>
<dbReference type="InterPro" id="IPR036640">
    <property type="entry name" value="ABC1_TM_sf"/>
</dbReference>
<dbReference type="InterPro" id="IPR003439">
    <property type="entry name" value="ABC_transporter-like_ATP-bd"/>
</dbReference>
<evidence type="ECO:0000259" key="10">
    <source>
        <dbReference type="PROSITE" id="PS50929"/>
    </source>
</evidence>
<evidence type="ECO:0000259" key="9">
    <source>
        <dbReference type="PROSITE" id="PS50893"/>
    </source>
</evidence>
<proteinExistence type="predicted"/>
<dbReference type="Pfam" id="PF00005">
    <property type="entry name" value="ABC_tran"/>
    <property type="match status" value="1"/>
</dbReference>
<dbReference type="SUPFAM" id="SSF90123">
    <property type="entry name" value="ABC transporter transmembrane region"/>
    <property type="match status" value="1"/>
</dbReference>
<dbReference type="InterPro" id="IPR039421">
    <property type="entry name" value="Type_1_exporter"/>
</dbReference>
<dbReference type="PANTHER" id="PTHR24221">
    <property type="entry name" value="ATP-BINDING CASSETTE SUB-FAMILY B"/>
    <property type="match status" value="1"/>
</dbReference>
<dbReference type="GO" id="GO:0016020">
    <property type="term" value="C:membrane"/>
    <property type="evidence" value="ECO:0007669"/>
    <property type="project" value="UniProtKB-SubCell"/>
</dbReference>
<dbReference type="SUPFAM" id="SSF52540">
    <property type="entry name" value="P-loop containing nucleoside triphosphate hydrolases"/>
    <property type="match status" value="1"/>
</dbReference>
<evidence type="ECO:0000256" key="7">
    <source>
        <dbReference type="ARBA" id="ARBA00023136"/>
    </source>
</evidence>
<evidence type="ECO:0000313" key="11">
    <source>
        <dbReference type="EMBL" id="KAK1411807.1"/>
    </source>
</evidence>
<dbReference type="FunFam" id="3.40.50.300:FF:001371">
    <property type="entry name" value="ABC transporter ATP-binding protein"/>
    <property type="match status" value="1"/>
</dbReference>
<organism evidence="11 12">
    <name type="scientific">Tagetes erecta</name>
    <name type="common">African marigold</name>
    <dbReference type="NCBI Taxonomy" id="13708"/>
    <lineage>
        <taxon>Eukaryota</taxon>
        <taxon>Viridiplantae</taxon>
        <taxon>Streptophyta</taxon>
        <taxon>Embryophyta</taxon>
        <taxon>Tracheophyta</taxon>
        <taxon>Spermatophyta</taxon>
        <taxon>Magnoliopsida</taxon>
        <taxon>eudicotyledons</taxon>
        <taxon>Gunneridae</taxon>
        <taxon>Pentapetalae</taxon>
        <taxon>asterids</taxon>
        <taxon>campanulids</taxon>
        <taxon>Asterales</taxon>
        <taxon>Asteraceae</taxon>
        <taxon>Asteroideae</taxon>
        <taxon>Heliantheae alliance</taxon>
        <taxon>Tageteae</taxon>
        <taxon>Tagetes</taxon>
    </lineage>
</organism>
<evidence type="ECO:0000256" key="4">
    <source>
        <dbReference type="ARBA" id="ARBA00022741"/>
    </source>
</evidence>
<dbReference type="CDD" id="cd07346">
    <property type="entry name" value="ABC_6TM_exporters"/>
    <property type="match status" value="1"/>
</dbReference>
<dbReference type="EMBL" id="JAUHHV010000009">
    <property type="protein sequence ID" value="KAK1411807.1"/>
    <property type="molecule type" value="Genomic_DNA"/>
</dbReference>
<evidence type="ECO:0008006" key="13">
    <source>
        <dbReference type="Google" id="ProtNLM"/>
    </source>
</evidence>
<evidence type="ECO:0000256" key="6">
    <source>
        <dbReference type="ARBA" id="ARBA00022989"/>
    </source>
</evidence>
<feature type="domain" description="ABC transmembrane type-1" evidence="10">
    <location>
        <begin position="75"/>
        <end position="348"/>
    </location>
</feature>
<evidence type="ECO:0000256" key="5">
    <source>
        <dbReference type="ARBA" id="ARBA00022840"/>
    </source>
</evidence>